<evidence type="ECO:0000313" key="6">
    <source>
        <dbReference type="EMBL" id="BBB25169.1"/>
    </source>
</evidence>
<evidence type="ECO:0000256" key="2">
    <source>
        <dbReference type="ARBA" id="ARBA00009272"/>
    </source>
</evidence>
<evidence type="ECO:0000256" key="1">
    <source>
        <dbReference type="ARBA" id="ARBA00004117"/>
    </source>
</evidence>
<evidence type="ECO:0000256" key="5">
    <source>
        <dbReference type="HAMAP-Rule" id="MF_00724"/>
    </source>
</evidence>
<dbReference type="KEGG" id="ajp:AMJAP_0570"/>
<dbReference type="Proteomes" id="UP000595663">
    <property type="component" value="Chromosome"/>
</dbReference>
<dbReference type="HAMAP" id="MF_00724">
    <property type="entry name" value="FliE"/>
    <property type="match status" value="1"/>
</dbReference>
<dbReference type="PANTHER" id="PTHR34653:SF1">
    <property type="entry name" value="FLAGELLAR HOOK-BASAL BODY COMPLEX PROTEIN FLIE"/>
    <property type="match status" value="1"/>
</dbReference>
<organism evidence="6 7">
    <name type="scientific">Amphritea japonica ATCC BAA-1530</name>
    <dbReference type="NCBI Taxonomy" id="1278309"/>
    <lineage>
        <taxon>Bacteria</taxon>
        <taxon>Pseudomonadati</taxon>
        <taxon>Pseudomonadota</taxon>
        <taxon>Gammaproteobacteria</taxon>
        <taxon>Oceanospirillales</taxon>
        <taxon>Oceanospirillaceae</taxon>
        <taxon>Amphritea</taxon>
    </lineage>
</organism>
<name>A0A7R6SRE8_9GAMM</name>
<comment type="similarity">
    <text evidence="2 5">Belongs to the FliE family.</text>
</comment>
<sequence length="119" mass="13125">MGMIERADINSVLQQMRELKTQAQQGPSPDMNRPQGIRAVTESQEGESFADMFKGAIDGINNSQAQAKSLATAYEKGVEGVDLHQVMISMEKASVSFQALTQVRNRMVSAYEDVMKMPI</sequence>
<evidence type="ECO:0000256" key="3">
    <source>
        <dbReference type="ARBA" id="ARBA00018024"/>
    </source>
</evidence>
<dbReference type="GO" id="GO:0071973">
    <property type="term" value="P:bacterial-type flagellum-dependent cell motility"/>
    <property type="evidence" value="ECO:0007669"/>
    <property type="project" value="InterPro"/>
</dbReference>
<gene>
    <name evidence="5 6" type="primary">fliE</name>
    <name evidence="6" type="ORF">AMJAP_0570</name>
</gene>
<dbReference type="PRINTS" id="PR01006">
    <property type="entry name" value="FLGHOOKFLIE"/>
</dbReference>
<dbReference type="GO" id="GO:0009425">
    <property type="term" value="C:bacterial-type flagellum basal body"/>
    <property type="evidence" value="ECO:0007669"/>
    <property type="project" value="UniProtKB-SubCell"/>
</dbReference>
<dbReference type="EMBL" id="AP014545">
    <property type="protein sequence ID" value="BBB25169.1"/>
    <property type="molecule type" value="Genomic_DNA"/>
</dbReference>
<dbReference type="PANTHER" id="PTHR34653">
    <property type="match status" value="1"/>
</dbReference>
<evidence type="ECO:0000313" key="7">
    <source>
        <dbReference type="Proteomes" id="UP000595663"/>
    </source>
</evidence>
<dbReference type="GO" id="GO:0005198">
    <property type="term" value="F:structural molecule activity"/>
    <property type="evidence" value="ECO:0007669"/>
    <property type="project" value="UniProtKB-UniRule"/>
</dbReference>
<keyword evidence="6" id="KW-0282">Flagellum</keyword>
<protein>
    <recommendedName>
        <fullName evidence="3 5">Flagellar hook-basal body complex protein FliE</fullName>
    </recommendedName>
</protein>
<dbReference type="Pfam" id="PF02049">
    <property type="entry name" value="FliE"/>
    <property type="match status" value="1"/>
</dbReference>
<dbReference type="NCBIfam" id="TIGR00205">
    <property type="entry name" value="fliE"/>
    <property type="match status" value="1"/>
</dbReference>
<dbReference type="GO" id="GO:0003774">
    <property type="term" value="F:cytoskeletal motor activity"/>
    <property type="evidence" value="ECO:0007669"/>
    <property type="project" value="InterPro"/>
</dbReference>
<keyword evidence="7" id="KW-1185">Reference proteome</keyword>
<keyword evidence="6" id="KW-0966">Cell projection</keyword>
<dbReference type="InterPro" id="IPR001624">
    <property type="entry name" value="FliE"/>
</dbReference>
<comment type="subcellular location">
    <subcellularLocation>
        <location evidence="1 5">Bacterial flagellum basal body</location>
    </subcellularLocation>
</comment>
<accession>A0A7R6SRE8</accession>
<keyword evidence="6" id="KW-0969">Cilium</keyword>
<dbReference type="AlphaFoldDB" id="A0A7R6SRE8"/>
<reference evidence="6 7" key="1">
    <citation type="journal article" date="2008" name="Int. J. Syst. Evol. Microbiol.">
        <title>Amphritea japonica sp. nov. and Amphritea balenae sp. nov., isolated from the sediment adjacent to sperm whale carcasses off Kagoshima, Japan.</title>
        <authorList>
            <person name="Miyazaki M."/>
            <person name="Nogi Y."/>
            <person name="Fujiwara Y."/>
            <person name="Kawato M."/>
            <person name="Nagahama T."/>
            <person name="Kubokawa K."/>
            <person name="Horikoshi K."/>
        </authorList>
    </citation>
    <scope>NUCLEOTIDE SEQUENCE [LARGE SCALE GENOMIC DNA]</scope>
    <source>
        <strain evidence="6 7">ATCC BAA-1530</strain>
    </source>
</reference>
<evidence type="ECO:0000256" key="4">
    <source>
        <dbReference type="ARBA" id="ARBA00023143"/>
    </source>
</evidence>
<proteinExistence type="inferred from homology"/>
<keyword evidence="4 5" id="KW-0975">Bacterial flagellum</keyword>